<dbReference type="GO" id="GO:0030014">
    <property type="term" value="C:CCR4-NOT complex"/>
    <property type="evidence" value="ECO:0007669"/>
    <property type="project" value="UniProtKB-UniRule"/>
</dbReference>
<dbReference type="InterPro" id="IPR011990">
    <property type="entry name" value="TPR-like_helical_dom_sf"/>
</dbReference>
<accession>A0A267GG58</accession>
<dbReference type="Proteomes" id="UP000215902">
    <property type="component" value="Unassembled WGS sequence"/>
</dbReference>
<comment type="function">
    <text evidence="2">Component of the CCR4-NOT complex which is one of the major cellular mRNA deadenylases and is linked to various cellular processes including bulk mRNA degradation, miRNA-mediated repression, translational repression during translational initiation and general transcription regulation.</text>
</comment>
<evidence type="ECO:0000313" key="5">
    <source>
        <dbReference type="Proteomes" id="UP000215902"/>
    </source>
</evidence>
<dbReference type="GO" id="GO:0005634">
    <property type="term" value="C:nucleus"/>
    <property type="evidence" value="ECO:0007669"/>
    <property type="project" value="UniProtKB-SubCell"/>
</dbReference>
<dbReference type="OrthoDB" id="25157at2759"/>
<dbReference type="GO" id="GO:0031047">
    <property type="term" value="P:regulatory ncRNA-mediated gene silencing"/>
    <property type="evidence" value="ECO:0007669"/>
    <property type="project" value="UniProtKB-UniRule"/>
</dbReference>
<feature type="region of interest" description="Disordered" evidence="3">
    <location>
        <begin position="619"/>
        <end position="644"/>
    </location>
</feature>
<evidence type="ECO:0000313" key="4">
    <source>
        <dbReference type="EMBL" id="PAA84976.1"/>
    </source>
</evidence>
<comment type="similarity">
    <text evidence="1 2">Belongs to the CNOT10 family.</text>
</comment>
<sequence>MSDFDKAAAAAMQQTSSSSFGVGDDIAVGDGASASAAAPTPPVEQYTAEERQMAQRAAEHFQQGNLEDCLQLVKQLCSAHPADWAAQQNRAVADYVRSAYFRTEEFRQTLFNVASTAKFSIDACDQIEEPDSAVLFYNLALLNFYQRQHLEARRILKAMLPLSELLEPAFYRALVMLLLDTFLKLQCPEDAIQLLADGEKVVSQADETDSALSASAVESDGGDPGRGRGAGGLERAKSDLCLIRIAALLMRRDLGSAKQLIKANRQHPSADFTRTLQFHRAHLAYLAGNLRKALRLMHDIPGTPRSPTDTGECEAVMQWNNLACVHFHLGKHNLGAFYLKRAIKENEKACSDYQAKKANGKGSHVLHHQIPLRAYSISRHYELLHNLGLELLFSGKPVQAFDYLLEVINVYPRNPRLWLRLAECSIKYQRLSNSADREFRIRQRAVKGVVGSGRHRKLLLGTGVQEIKKPWEESAAMPTPTLEFASLCVRNALLLLPQEPPFPHGDTDYHGHVLRWAETLCLPLSPAGFLRGVQLIQFRASVLTSAAYIALCLCDHLQALRYCNQLLSQPALSDCQLYLGKMYLAEAKVNLQVPEHISKDYLNDAVQLLNPASVTRVDVLPAQPPRPDDWPKRKESPAPSVSQWTPDNVLEAQNIMKYNLSVVYAIKGDFDLARQHLQDVVYNPKGQGMSPPFPAHFYFFKLYLDLMQGRRSFAQLLLKETFGHLTPNPPNWRSKPAAAAPAVAPPDASAVQPPQGALPQQ</sequence>
<dbReference type="STRING" id="282301.A0A267GG58"/>
<feature type="compositionally biased region" description="Low complexity" evidence="3">
    <location>
        <begin position="736"/>
        <end position="755"/>
    </location>
</feature>
<proteinExistence type="inferred from homology"/>
<keyword evidence="5" id="KW-1185">Reference proteome</keyword>
<dbReference type="GO" id="GO:0006402">
    <property type="term" value="P:mRNA catabolic process"/>
    <property type="evidence" value="ECO:0007669"/>
    <property type="project" value="TreeGrafter"/>
</dbReference>
<gene>
    <name evidence="4" type="ORF">BOX15_Mlig014294g1</name>
</gene>
<keyword evidence="2" id="KW-0810">Translation regulation</keyword>
<organism evidence="4 5">
    <name type="scientific">Macrostomum lignano</name>
    <dbReference type="NCBI Taxonomy" id="282301"/>
    <lineage>
        <taxon>Eukaryota</taxon>
        <taxon>Metazoa</taxon>
        <taxon>Spiralia</taxon>
        <taxon>Lophotrochozoa</taxon>
        <taxon>Platyhelminthes</taxon>
        <taxon>Rhabditophora</taxon>
        <taxon>Macrostomorpha</taxon>
        <taxon>Macrostomida</taxon>
        <taxon>Macrostomidae</taxon>
        <taxon>Macrostomum</taxon>
    </lineage>
</organism>
<evidence type="ECO:0000256" key="1">
    <source>
        <dbReference type="ARBA" id="ARBA00010080"/>
    </source>
</evidence>
<dbReference type="PANTHER" id="PTHR12979">
    <property type="entry name" value="CCR4-NOT TRANSCRIPTION COMPLEX SUBUNIT 10"/>
    <property type="match status" value="1"/>
</dbReference>
<protein>
    <recommendedName>
        <fullName evidence="2">CCR4-NOT transcription complex subunit 10</fullName>
    </recommendedName>
</protein>
<keyword evidence="2" id="KW-0539">Nucleus</keyword>
<feature type="compositionally biased region" description="Gly residues" evidence="3">
    <location>
        <begin position="222"/>
        <end position="231"/>
    </location>
</feature>
<dbReference type="GO" id="GO:0005737">
    <property type="term" value="C:cytoplasm"/>
    <property type="evidence" value="ECO:0007669"/>
    <property type="project" value="UniProtKB-SubCell"/>
</dbReference>
<evidence type="ECO:0000256" key="3">
    <source>
        <dbReference type="SAM" id="MobiDB-lite"/>
    </source>
</evidence>
<dbReference type="SUPFAM" id="SSF48452">
    <property type="entry name" value="TPR-like"/>
    <property type="match status" value="1"/>
</dbReference>
<feature type="region of interest" description="Disordered" evidence="3">
    <location>
        <begin position="727"/>
        <end position="761"/>
    </location>
</feature>
<dbReference type="SMART" id="SM00028">
    <property type="entry name" value="TPR"/>
    <property type="match status" value="5"/>
</dbReference>
<keyword evidence="2" id="KW-0943">RNA-mediated gene silencing</keyword>
<dbReference type="EMBL" id="NIVC01000352">
    <property type="protein sequence ID" value="PAA84976.1"/>
    <property type="molecule type" value="Genomic_DNA"/>
</dbReference>
<feature type="compositionally biased region" description="Basic and acidic residues" evidence="3">
    <location>
        <begin position="626"/>
        <end position="636"/>
    </location>
</feature>
<name>A0A267GG58_9PLAT</name>
<dbReference type="InterPro" id="IPR039740">
    <property type="entry name" value="CNOT10"/>
</dbReference>
<comment type="caution">
    <text evidence="4">The sequence shown here is derived from an EMBL/GenBank/DDBJ whole genome shotgun (WGS) entry which is preliminary data.</text>
</comment>
<dbReference type="Gene3D" id="1.25.40.10">
    <property type="entry name" value="Tetratricopeptide repeat domain"/>
    <property type="match status" value="1"/>
</dbReference>
<dbReference type="InterPro" id="IPR019734">
    <property type="entry name" value="TPR_rpt"/>
</dbReference>
<comment type="subcellular location">
    <subcellularLocation>
        <location evidence="2">Cytoplasm</location>
    </subcellularLocation>
    <subcellularLocation>
        <location evidence="2">Nucleus</location>
    </subcellularLocation>
</comment>
<dbReference type="PANTHER" id="PTHR12979:SF5">
    <property type="entry name" value="CCR4-NOT TRANSCRIPTION COMPLEX SUBUNIT 10"/>
    <property type="match status" value="1"/>
</dbReference>
<keyword evidence="2" id="KW-0805">Transcription regulation</keyword>
<keyword evidence="2" id="KW-0804">Transcription</keyword>
<reference evidence="4 5" key="1">
    <citation type="submission" date="2017-06" db="EMBL/GenBank/DDBJ databases">
        <title>A platform for efficient transgenesis in Macrostomum lignano, a flatworm model organism for stem cell research.</title>
        <authorList>
            <person name="Berezikov E."/>
        </authorList>
    </citation>
    <scope>NUCLEOTIDE SEQUENCE [LARGE SCALE GENOMIC DNA]</scope>
    <source>
        <strain evidence="4">DV1</strain>
        <tissue evidence="4">Whole organism</tissue>
    </source>
</reference>
<evidence type="ECO:0000256" key="2">
    <source>
        <dbReference type="RuleBase" id="RU367083"/>
    </source>
</evidence>
<dbReference type="GO" id="GO:0017148">
    <property type="term" value="P:negative regulation of translation"/>
    <property type="evidence" value="ECO:0007669"/>
    <property type="project" value="TreeGrafter"/>
</dbReference>
<keyword evidence="2" id="KW-0963">Cytoplasm</keyword>
<feature type="region of interest" description="Disordered" evidence="3">
    <location>
        <begin position="212"/>
        <end position="231"/>
    </location>
</feature>
<dbReference type="AlphaFoldDB" id="A0A267GG58"/>